<reference evidence="2" key="1">
    <citation type="submission" date="2020-06" db="EMBL/GenBank/DDBJ databases">
        <authorList>
            <person name="Onetto C."/>
        </authorList>
    </citation>
    <scope>NUCLEOTIDE SEQUENCE</scope>
</reference>
<name>A0A9N8JR81_9PEZI</name>
<comment type="caution">
    <text evidence="2">The sequence shown here is derived from an EMBL/GenBank/DDBJ whole genome shotgun (WGS) entry which is preliminary data.</text>
</comment>
<evidence type="ECO:0000256" key="1">
    <source>
        <dbReference type="SAM" id="Coils"/>
    </source>
</evidence>
<dbReference type="AlphaFoldDB" id="A0A9N8JR81"/>
<organism evidence="2 3">
    <name type="scientific">Aureobasidium mustum</name>
    <dbReference type="NCBI Taxonomy" id="2773714"/>
    <lineage>
        <taxon>Eukaryota</taxon>
        <taxon>Fungi</taxon>
        <taxon>Dikarya</taxon>
        <taxon>Ascomycota</taxon>
        <taxon>Pezizomycotina</taxon>
        <taxon>Dothideomycetes</taxon>
        <taxon>Dothideomycetidae</taxon>
        <taxon>Dothideales</taxon>
        <taxon>Saccotheciaceae</taxon>
        <taxon>Aureobasidium</taxon>
    </lineage>
</organism>
<gene>
    <name evidence="2" type="ORF">AWRI4233_LOCUS2923</name>
</gene>
<evidence type="ECO:0000313" key="3">
    <source>
        <dbReference type="Proteomes" id="UP000714618"/>
    </source>
</evidence>
<evidence type="ECO:0000313" key="2">
    <source>
        <dbReference type="EMBL" id="CAD0090887.1"/>
    </source>
</evidence>
<dbReference type="Proteomes" id="UP000714618">
    <property type="component" value="Unassembled WGS sequence"/>
</dbReference>
<dbReference type="OrthoDB" id="3876388at2759"/>
<keyword evidence="3" id="KW-1185">Reference proteome</keyword>
<feature type="coiled-coil region" evidence="1">
    <location>
        <begin position="65"/>
        <end position="92"/>
    </location>
</feature>
<sequence>MSSIPRRSLLDKDIWFAEFNKWAENNPEILVDTLNPDFFKPVIEAVSLVGVEYKLMMLANIYQFCDSDEAVIEALKDEIELLETENERLDDYLGKWIAEFPFISPKLVDEYLLLQTHAGNTTNSEAKFCAIMTWSSHFPPGCQYLLRVRTVHTRRIENLSAKRDLFASGRLHFDQCSSISSILQWDVDDWPHGFGYERSPMPNGLADFDPPSLTKNDHGKALSYVRSAAFIRSERRRSALARLQQGRGGLSDFLAPSFIDIWYHQFSKWLTDTLPVLFRTDSAYAAQWIDVGNELKAMHHRWTAEAEYQGPRVLTTKNACFSLSRDKTRVRRDVGQFSLPSRHIPICIELD</sequence>
<accession>A0A9N8JR81</accession>
<proteinExistence type="predicted"/>
<dbReference type="EMBL" id="CAIJEO010000004">
    <property type="protein sequence ID" value="CAD0090887.1"/>
    <property type="molecule type" value="Genomic_DNA"/>
</dbReference>
<keyword evidence="1" id="KW-0175">Coiled coil</keyword>
<protein>
    <submittedName>
        <fullName evidence="2">Uncharacterized protein</fullName>
    </submittedName>
</protein>